<gene>
    <name evidence="3" type="ORF">BT96DRAFT_950074</name>
</gene>
<feature type="region of interest" description="Disordered" evidence="1">
    <location>
        <begin position="104"/>
        <end position="214"/>
    </location>
</feature>
<accession>A0A6A4GHK8</accession>
<proteinExistence type="predicted"/>
<sequence length="553" mass="62268">MAVKPLTGLKGLLQKTKLVLPENNTPTSKPDSRPKQKAAQNAIDNSALKRLTRSLFGLVVKKNVIKVVPVSSNDDSEEEPPQVRKDQSNNSWFKDMEVDSCHQYVPPRQWNSSPEQDMDHVPGRLRNVPPRRQWNSSPEQDMDHVPGRLHNSSPETQSLPPGTDIDDASSLFNDNLTDEEDEEDVDGIPDTHSSTRTRQTAPSKRIKEPKQSLSNRVQKFAKEVPKFKAPALKKNEKLPVYGHLKPSTSPPSVSQQLISMRTQSSAMQEVLGKAVTTSIGLFLLQDVYPDVAVQEFMLQNALVSAATEVGLDEMAEQLCAPDERKWRKPLADYVFNRVVHVHSDFKKHVESIILDTRPPPEFDEMVVPATDVPVTDAAEGAEKPPIITKLVERPYIPNYTQDTSLELRGGAYKHPAIIAALCSMFTGPTSPGRTFLSAFFSSLDEEKYPDSEPEVPMSMLAFAATAVHFCLSKWATGLLHPGEFKRSKAWSEYHKNVELLQRMQKDDVLRYHDLMSNMLTQAINLLECRSNVYEYYYYLRTNVVSEEAQVLFI</sequence>
<feature type="compositionally biased region" description="Polar residues" evidence="1">
    <location>
        <begin position="150"/>
        <end position="160"/>
    </location>
</feature>
<evidence type="ECO:0000256" key="1">
    <source>
        <dbReference type="SAM" id="MobiDB-lite"/>
    </source>
</evidence>
<dbReference type="EMBL" id="ML770028">
    <property type="protein sequence ID" value="KAE9385109.1"/>
    <property type="molecule type" value="Genomic_DNA"/>
</dbReference>
<name>A0A6A4GHK8_9AGAR</name>
<feature type="region of interest" description="Disordered" evidence="1">
    <location>
        <begin position="15"/>
        <end position="44"/>
    </location>
</feature>
<evidence type="ECO:0000313" key="4">
    <source>
        <dbReference type="Proteomes" id="UP000799118"/>
    </source>
</evidence>
<evidence type="ECO:0000313" key="3">
    <source>
        <dbReference type="EMBL" id="KAE9385109.1"/>
    </source>
</evidence>
<keyword evidence="4" id="KW-1185">Reference proteome</keyword>
<feature type="compositionally biased region" description="Polar residues" evidence="1">
    <location>
        <begin position="191"/>
        <end position="202"/>
    </location>
</feature>
<feature type="region of interest" description="Disordered" evidence="1">
    <location>
        <begin position="71"/>
        <end position="91"/>
    </location>
</feature>
<dbReference type="InterPro" id="IPR045341">
    <property type="entry name" value="DUF6532"/>
</dbReference>
<feature type="compositionally biased region" description="Acidic residues" evidence="1">
    <location>
        <begin position="176"/>
        <end position="187"/>
    </location>
</feature>
<dbReference type="AlphaFoldDB" id="A0A6A4GHK8"/>
<protein>
    <recommendedName>
        <fullName evidence="2">DUF6532 domain-containing protein</fullName>
    </recommendedName>
</protein>
<evidence type="ECO:0000259" key="2">
    <source>
        <dbReference type="Pfam" id="PF20149"/>
    </source>
</evidence>
<reference evidence="3" key="1">
    <citation type="journal article" date="2019" name="Environ. Microbiol.">
        <title>Fungal ecological strategies reflected in gene transcription - a case study of two litter decomposers.</title>
        <authorList>
            <person name="Barbi F."/>
            <person name="Kohler A."/>
            <person name="Barry K."/>
            <person name="Baskaran P."/>
            <person name="Daum C."/>
            <person name="Fauchery L."/>
            <person name="Ihrmark K."/>
            <person name="Kuo A."/>
            <person name="LaButti K."/>
            <person name="Lipzen A."/>
            <person name="Morin E."/>
            <person name="Grigoriev I.V."/>
            <person name="Henrissat B."/>
            <person name="Lindahl B."/>
            <person name="Martin F."/>
        </authorList>
    </citation>
    <scope>NUCLEOTIDE SEQUENCE</scope>
    <source>
        <strain evidence="3">JB14</strain>
    </source>
</reference>
<dbReference type="OrthoDB" id="3225557at2759"/>
<dbReference type="Proteomes" id="UP000799118">
    <property type="component" value="Unassembled WGS sequence"/>
</dbReference>
<dbReference type="Pfam" id="PF20149">
    <property type="entry name" value="DUF6532"/>
    <property type="match status" value="1"/>
</dbReference>
<feature type="domain" description="DUF6532" evidence="2">
    <location>
        <begin position="282"/>
        <end position="503"/>
    </location>
</feature>
<organism evidence="3 4">
    <name type="scientific">Gymnopus androsaceus JB14</name>
    <dbReference type="NCBI Taxonomy" id="1447944"/>
    <lineage>
        <taxon>Eukaryota</taxon>
        <taxon>Fungi</taxon>
        <taxon>Dikarya</taxon>
        <taxon>Basidiomycota</taxon>
        <taxon>Agaricomycotina</taxon>
        <taxon>Agaricomycetes</taxon>
        <taxon>Agaricomycetidae</taxon>
        <taxon>Agaricales</taxon>
        <taxon>Marasmiineae</taxon>
        <taxon>Omphalotaceae</taxon>
        <taxon>Gymnopus</taxon>
    </lineage>
</organism>